<keyword evidence="3" id="KW-1185">Reference proteome</keyword>
<evidence type="ECO:0000313" key="3">
    <source>
        <dbReference type="Proteomes" id="UP000316621"/>
    </source>
</evidence>
<evidence type="ECO:0000313" key="2">
    <source>
        <dbReference type="EMBL" id="RZC49818.1"/>
    </source>
</evidence>
<gene>
    <name evidence="2" type="ORF">C5167_018237</name>
</gene>
<proteinExistence type="predicted"/>
<reference evidence="2 3" key="1">
    <citation type="journal article" date="2018" name="Science">
        <title>The opium poppy genome and morphinan production.</title>
        <authorList>
            <person name="Guo L."/>
            <person name="Winzer T."/>
            <person name="Yang X."/>
            <person name="Li Y."/>
            <person name="Ning Z."/>
            <person name="He Z."/>
            <person name="Teodor R."/>
            <person name="Lu Y."/>
            <person name="Bowser T.A."/>
            <person name="Graham I.A."/>
            <person name="Ye K."/>
        </authorList>
    </citation>
    <scope>NUCLEOTIDE SEQUENCE [LARGE SCALE GENOMIC DNA]</scope>
    <source>
        <strain evidence="3">cv. HN1</strain>
        <tissue evidence="2">Leaves</tissue>
    </source>
</reference>
<accession>A0A4Y7IQR3</accession>
<dbReference type="Gramene" id="RZC49818">
    <property type="protein sequence ID" value="RZC49818"/>
    <property type="gene ID" value="C5167_018237"/>
</dbReference>
<feature type="region of interest" description="Disordered" evidence="1">
    <location>
        <begin position="1"/>
        <end position="66"/>
    </location>
</feature>
<protein>
    <submittedName>
        <fullName evidence="2">Uncharacterized protein</fullName>
    </submittedName>
</protein>
<organism evidence="2 3">
    <name type="scientific">Papaver somniferum</name>
    <name type="common">Opium poppy</name>
    <dbReference type="NCBI Taxonomy" id="3469"/>
    <lineage>
        <taxon>Eukaryota</taxon>
        <taxon>Viridiplantae</taxon>
        <taxon>Streptophyta</taxon>
        <taxon>Embryophyta</taxon>
        <taxon>Tracheophyta</taxon>
        <taxon>Spermatophyta</taxon>
        <taxon>Magnoliopsida</taxon>
        <taxon>Ranunculales</taxon>
        <taxon>Papaveraceae</taxon>
        <taxon>Papaveroideae</taxon>
        <taxon>Papaver</taxon>
    </lineage>
</organism>
<sequence length="66" mass="6775">MKHGSPEGGFPTPYGDGYGLHQMPSGAAQSADKGPMYGVGSGSWAGLDKHPQLGNLDSSRDRGDSV</sequence>
<dbReference type="EMBL" id="CM010716">
    <property type="protein sequence ID" value="RZC49818.1"/>
    <property type="molecule type" value="Genomic_DNA"/>
</dbReference>
<dbReference type="STRING" id="3469.A0A4Y7IQR3"/>
<name>A0A4Y7IQR3_PAPSO</name>
<dbReference type="AlphaFoldDB" id="A0A4Y7IQR3"/>
<evidence type="ECO:0000256" key="1">
    <source>
        <dbReference type="SAM" id="MobiDB-lite"/>
    </source>
</evidence>
<dbReference type="Proteomes" id="UP000316621">
    <property type="component" value="Chromosome 2"/>
</dbReference>